<sequence>MAANKLSDAKIKRLSAPGIYADGAGLYLQVTRGKAGDARRSWFVRLRLPEGRSRDMGLGTFELVPLADARTKALAARVEAKAGRDPLAAREAEKLQAKVEAARALTFRQAAEAYIAAHRDRWRSAKHANQWSVTLATYAYPVFGDFQVAVIDKRDVLAVLEPIWAAKPETASRLRGRIEAVLDWAAERGYRAEGDNPARRDRLKHSLPSRAALAKAKPRGNHAALPFTDAPAFWRELAQREGVAPRALAFAILTAARTGEVIGADWREMDLVNAVWTLGADRMKGGREHRVPLSKPAVALLRELGPKEAGPVFAGPNGALSNMALLQTLRRMGRADVTAHGFRSTFRDWAAERTAFAREVAEAALAHAIGDKVEAAYRRGDLFDKRRRLMGAWAGYLETPTAKSSVVGLRVKQST</sequence>
<dbReference type="PROSITE" id="PS51898">
    <property type="entry name" value="TYR_RECOMBINASE"/>
    <property type="match status" value="1"/>
</dbReference>
<evidence type="ECO:0000256" key="4">
    <source>
        <dbReference type="ARBA" id="ARBA00023172"/>
    </source>
</evidence>
<dbReference type="GO" id="GO:0006310">
    <property type="term" value="P:DNA recombination"/>
    <property type="evidence" value="ECO:0007669"/>
    <property type="project" value="UniProtKB-KW"/>
</dbReference>
<gene>
    <name evidence="8" type="ORF">ATE48_00255</name>
</gene>
<evidence type="ECO:0000256" key="1">
    <source>
        <dbReference type="ARBA" id="ARBA00008857"/>
    </source>
</evidence>
<dbReference type="InterPro" id="IPR010998">
    <property type="entry name" value="Integrase_recombinase_N"/>
</dbReference>
<evidence type="ECO:0000313" key="9">
    <source>
        <dbReference type="Proteomes" id="UP000092498"/>
    </source>
</evidence>
<feature type="domain" description="Core-binding (CB)" evidence="7">
    <location>
        <begin position="105"/>
        <end position="186"/>
    </location>
</feature>
<evidence type="ECO:0000256" key="5">
    <source>
        <dbReference type="PROSITE-ProRule" id="PRU01248"/>
    </source>
</evidence>
<evidence type="ECO:0000259" key="6">
    <source>
        <dbReference type="PROSITE" id="PS51898"/>
    </source>
</evidence>
<dbReference type="InterPro" id="IPR002104">
    <property type="entry name" value="Integrase_catalytic"/>
</dbReference>
<name>A0A1B1AD31_9PROT</name>
<comment type="similarity">
    <text evidence="1">Belongs to the 'phage' integrase family.</text>
</comment>
<dbReference type="Gene3D" id="3.30.160.390">
    <property type="entry name" value="Integrase, DNA-binding domain"/>
    <property type="match status" value="1"/>
</dbReference>
<dbReference type="GO" id="GO:0003677">
    <property type="term" value="F:DNA binding"/>
    <property type="evidence" value="ECO:0007669"/>
    <property type="project" value="UniProtKB-UniRule"/>
</dbReference>
<keyword evidence="2" id="KW-0229">DNA integration</keyword>
<dbReference type="InterPro" id="IPR044068">
    <property type="entry name" value="CB"/>
</dbReference>
<dbReference type="EMBL" id="CP013244">
    <property type="protein sequence ID" value="ANP44461.1"/>
    <property type="molecule type" value="Genomic_DNA"/>
</dbReference>
<dbReference type="InParanoid" id="A0A1B1AD31"/>
<dbReference type="PANTHER" id="PTHR30629:SF2">
    <property type="entry name" value="PROPHAGE INTEGRASE INTS-RELATED"/>
    <property type="match status" value="1"/>
</dbReference>
<dbReference type="KEGG" id="cbot:ATE48_00255"/>
<accession>A0A1B1AD31</accession>
<evidence type="ECO:0000259" key="7">
    <source>
        <dbReference type="PROSITE" id="PS51900"/>
    </source>
</evidence>
<organism evidence="8 9">
    <name type="scientific">Candidatus Viadribacter manganicus</name>
    <dbReference type="NCBI Taxonomy" id="1759059"/>
    <lineage>
        <taxon>Bacteria</taxon>
        <taxon>Pseudomonadati</taxon>
        <taxon>Pseudomonadota</taxon>
        <taxon>Alphaproteobacteria</taxon>
        <taxon>Hyphomonadales</taxon>
        <taxon>Hyphomonadaceae</taxon>
        <taxon>Candidatus Viadribacter</taxon>
    </lineage>
</organism>
<keyword evidence="9" id="KW-1185">Reference proteome</keyword>
<dbReference type="InterPro" id="IPR013762">
    <property type="entry name" value="Integrase-like_cat_sf"/>
</dbReference>
<dbReference type="Proteomes" id="UP000092498">
    <property type="component" value="Chromosome"/>
</dbReference>
<dbReference type="RefSeq" id="WP_066766548.1">
    <property type="nucleotide sequence ID" value="NZ_CP013244.1"/>
</dbReference>
<dbReference type="SUPFAM" id="SSF56349">
    <property type="entry name" value="DNA breaking-rejoining enzymes"/>
    <property type="match status" value="1"/>
</dbReference>
<proteinExistence type="inferred from homology"/>
<dbReference type="InterPro" id="IPR038488">
    <property type="entry name" value="Integrase_DNA-bd_sf"/>
</dbReference>
<dbReference type="Gene3D" id="1.10.443.10">
    <property type="entry name" value="Intergrase catalytic core"/>
    <property type="match status" value="1"/>
</dbReference>
<dbReference type="InterPro" id="IPR053876">
    <property type="entry name" value="Phage_int_M"/>
</dbReference>
<dbReference type="GO" id="GO:0015074">
    <property type="term" value="P:DNA integration"/>
    <property type="evidence" value="ECO:0007669"/>
    <property type="project" value="UniProtKB-KW"/>
</dbReference>
<dbReference type="AlphaFoldDB" id="A0A1B1AD31"/>
<evidence type="ECO:0000256" key="3">
    <source>
        <dbReference type="ARBA" id="ARBA00023125"/>
    </source>
</evidence>
<protein>
    <submittedName>
        <fullName evidence="8">Integrase</fullName>
    </submittedName>
</protein>
<dbReference type="OrthoDB" id="7388552at2"/>
<feature type="domain" description="Tyr recombinase" evidence="6">
    <location>
        <begin position="220"/>
        <end position="390"/>
    </location>
</feature>
<keyword evidence="3 5" id="KW-0238">DNA-binding</keyword>
<dbReference type="PANTHER" id="PTHR30629">
    <property type="entry name" value="PROPHAGE INTEGRASE"/>
    <property type="match status" value="1"/>
</dbReference>
<evidence type="ECO:0000256" key="2">
    <source>
        <dbReference type="ARBA" id="ARBA00022908"/>
    </source>
</evidence>
<dbReference type="CDD" id="cd00801">
    <property type="entry name" value="INT_P4_C"/>
    <property type="match status" value="1"/>
</dbReference>
<keyword evidence="4" id="KW-0233">DNA recombination</keyword>
<dbReference type="InterPro" id="IPR050808">
    <property type="entry name" value="Phage_Integrase"/>
</dbReference>
<reference evidence="8 9" key="1">
    <citation type="submission" date="2015-11" db="EMBL/GenBank/DDBJ databases">
        <title>Whole-Genome Sequence of Candidatus Oderbacter manganicum from the National Park Lower Oder Valley, Germany.</title>
        <authorList>
            <person name="Braun B."/>
            <person name="Liere K."/>
            <person name="Szewzyk U."/>
        </authorList>
    </citation>
    <scope>NUCLEOTIDE SEQUENCE [LARGE SCALE GENOMIC DNA]</scope>
    <source>
        <strain evidence="8 9">OTSz_A_272</strain>
    </source>
</reference>
<dbReference type="InterPro" id="IPR011010">
    <property type="entry name" value="DNA_brk_join_enz"/>
</dbReference>
<dbReference type="InterPro" id="IPR025166">
    <property type="entry name" value="Integrase_DNA_bind_dom"/>
</dbReference>
<evidence type="ECO:0000313" key="8">
    <source>
        <dbReference type="EMBL" id="ANP44461.1"/>
    </source>
</evidence>
<dbReference type="Gene3D" id="1.10.150.130">
    <property type="match status" value="1"/>
</dbReference>
<dbReference type="Pfam" id="PF00589">
    <property type="entry name" value="Phage_integrase"/>
    <property type="match status" value="1"/>
</dbReference>
<dbReference type="PROSITE" id="PS51900">
    <property type="entry name" value="CB"/>
    <property type="match status" value="1"/>
</dbReference>
<dbReference type="Pfam" id="PF13356">
    <property type="entry name" value="Arm-DNA-bind_3"/>
    <property type="match status" value="1"/>
</dbReference>
<dbReference type="Pfam" id="PF22022">
    <property type="entry name" value="Phage_int_M"/>
    <property type="match status" value="1"/>
</dbReference>